<feature type="domain" description="PAS" evidence="7">
    <location>
        <begin position="24"/>
        <end position="69"/>
    </location>
</feature>
<dbReference type="EMBL" id="BART01024163">
    <property type="protein sequence ID" value="GAH01335.1"/>
    <property type="molecule type" value="Genomic_DNA"/>
</dbReference>
<evidence type="ECO:0000256" key="5">
    <source>
        <dbReference type="ARBA" id="ARBA00022777"/>
    </source>
</evidence>
<keyword evidence="5" id="KW-0418">Kinase</keyword>
<feature type="coiled-coil region" evidence="6">
    <location>
        <begin position="4"/>
        <end position="34"/>
    </location>
</feature>
<feature type="domain" description="PAS" evidence="7">
    <location>
        <begin position="151"/>
        <end position="204"/>
    </location>
</feature>
<feature type="domain" description="PAC" evidence="8">
    <location>
        <begin position="226"/>
        <end position="278"/>
    </location>
</feature>
<name>X1CZ75_9ZZZZ</name>
<dbReference type="InterPro" id="IPR035965">
    <property type="entry name" value="PAS-like_dom_sf"/>
</dbReference>
<dbReference type="PANTHER" id="PTHR43304">
    <property type="entry name" value="PHYTOCHROME-LIKE PROTEIN CPH1"/>
    <property type="match status" value="1"/>
</dbReference>
<dbReference type="EC" id="2.7.13.3" evidence="2"/>
<evidence type="ECO:0000256" key="6">
    <source>
        <dbReference type="SAM" id="Coils"/>
    </source>
</evidence>
<evidence type="ECO:0000313" key="9">
    <source>
        <dbReference type="EMBL" id="GAH01335.1"/>
    </source>
</evidence>
<dbReference type="InterPro" id="IPR052162">
    <property type="entry name" value="Sensor_kinase/Photoreceptor"/>
</dbReference>
<protein>
    <recommendedName>
        <fullName evidence="2">histidine kinase</fullName>
        <ecNumber evidence="2">2.7.13.3</ecNumber>
    </recommendedName>
</protein>
<evidence type="ECO:0000259" key="7">
    <source>
        <dbReference type="PROSITE" id="PS50112"/>
    </source>
</evidence>
<dbReference type="Pfam" id="PF13426">
    <property type="entry name" value="PAS_9"/>
    <property type="match status" value="2"/>
</dbReference>
<evidence type="ECO:0000259" key="8">
    <source>
        <dbReference type="PROSITE" id="PS50113"/>
    </source>
</evidence>
<dbReference type="PROSITE" id="PS50112">
    <property type="entry name" value="PAS"/>
    <property type="match status" value="2"/>
</dbReference>
<dbReference type="AlphaFoldDB" id="X1CZ75"/>
<dbReference type="SMART" id="SM00091">
    <property type="entry name" value="PAS"/>
    <property type="match status" value="2"/>
</dbReference>
<dbReference type="InterPro" id="IPR000014">
    <property type="entry name" value="PAS"/>
</dbReference>
<evidence type="ECO:0000256" key="3">
    <source>
        <dbReference type="ARBA" id="ARBA00022553"/>
    </source>
</evidence>
<keyword evidence="6" id="KW-0175">Coiled coil</keyword>
<feature type="non-terminal residue" evidence="9">
    <location>
        <position position="1"/>
    </location>
</feature>
<evidence type="ECO:0000256" key="2">
    <source>
        <dbReference type="ARBA" id="ARBA00012438"/>
    </source>
</evidence>
<dbReference type="PANTHER" id="PTHR43304:SF1">
    <property type="entry name" value="PAC DOMAIN-CONTAINING PROTEIN"/>
    <property type="match status" value="1"/>
</dbReference>
<dbReference type="CDD" id="cd00130">
    <property type="entry name" value="PAS"/>
    <property type="match status" value="2"/>
</dbReference>
<proteinExistence type="predicted"/>
<feature type="non-terminal residue" evidence="9">
    <location>
        <position position="284"/>
    </location>
</feature>
<keyword evidence="3" id="KW-0597">Phosphoprotein</keyword>
<feature type="domain" description="PAC" evidence="8">
    <location>
        <begin position="98"/>
        <end position="150"/>
    </location>
</feature>
<dbReference type="GO" id="GO:0004673">
    <property type="term" value="F:protein histidine kinase activity"/>
    <property type="evidence" value="ECO:0007669"/>
    <property type="project" value="UniProtKB-EC"/>
</dbReference>
<evidence type="ECO:0000256" key="1">
    <source>
        <dbReference type="ARBA" id="ARBA00000085"/>
    </source>
</evidence>
<dbReference type="SUPFAM" id="SSF55785">
    <property type="entry name" value="PYP-like sensor domain (PAS domain)"/>
    <property type="match status" value="2"/>
</dbReference>
<dbReference type="InterPro" id="IPR000700">
    <property type="entry name" value="PAS-assoc_C"/>
</dbReference>
<keyword evidence="4" id="KW-0808">Transferase</keyword>
<accession>X1CZ75</accession>
<comment type="caution">
    <text evidence="9">The sequence shown here is derived from an EMBL/GenBank/DDBJ whole genome shotgun (WGS) entry which is preliminary data.</text>
</comment>
<dbReference type="PROSITE" id="PS50113">
    <property type="entry name" value="PAC"/>
    <property type="match status" value="2"/>
</dbReference>
<dbReference type="InterPro" id="IPR001610">
    <property type="entry name" value="PAC"/>
</dbReference>
<gene>
    <name evidence="9" type="ORF">S01H4_43740</name>
</gene>
<dbReference type="SMART" id="SM00086">
    <property type="entry name" value="PAC"/>
    <property type="match status" value="2"/>
</dbReference>
<reference evidence="9" key="1">
    <citation type="journal article" date="2014" name="Front. Microbiol.">
        <title>High frequency of phylogenetically diverse reductive dehalogenase-homologous genes in deep subseafloor sedimentary metagenomes.</title>
        <authorList>
            <person name="Kawai M."/>
            <person name="Futagami T."/>
            <person name="Toyoda A."/>
            <person name="Takaki Y."/>
            <person name="Nishi S."/>
            <person name="Hori S."/>
            <person name="Arai W."/>
            <person name="Tsubouchi T."/>
            <person name="Morono Y."/>
            <person name="Uchiyama I."/>
            <person name="Ito T."/>
            <person name="Fujiyama A."/>
            <person name="Inagaki F."/>
            <person name="Takami H."/>
        </authorList>
    </citation>
    <scope>NUCLEOTIDE SEQUENCE</scope>
    <source>
        <strain evidence="9">Expedition CK06-06</strain>
    </source>
</reference>
<evidence type="ECO:0000256" key="4">
    <source>
        <dbReference type="ARBA" id="ARBA00022679"/>
    </source>
</evidence>
<dbReference type="NCBIfam" id="TIGR00229">
    <property type="entry name" value="sensory_box"/>
    <property type="match status" value="2"/>
</dbReference>
<dbReference type="Gene3D" id="3.30.450.20">
    <property type="entry name" value="PAS domain"/>
    <property type="match status" value="2"/>
</dbReference>
<comment type="catalytic activity">
    <reaction evidence="1">
        <text>ATP + protein L-histidine = ADP + protein N-phospho-L-histidine.</text>
        <dbReference type="EC" id="2.7.13.3"/>
    </reaction>
</comment>
<organism evidence="9">
    <name type="scientific">marine sediment metagenome</name>
    <dbReference type="NCBI Taxonomy" id="412755"/>
    <lineage>
        <taxon>unclassified sequences</taxon>
        <taxon>metagenomes</taxon>
        <taxon>ecological metagenomes</taxon>
    </lineage>
</organism>
<sequence length="284" mass="32818">SQTNEQLRQEIHERERIETALREKERRYRALFEQSNDAVFIINPEHTAYLEVNKRAADMLGYNVDELIGISPMMILSPTELKDSPRRLALLKEQHKLPLYESVFRKKDGTEIPVELNVEMLYDSEGIPIHLQSIARDITTRINAKNALRAERDRVQQYIEIAGSILFVLDPNRRITLFNKKGCDILGYSEAEILGKDFDMLIPDRFRAGARSRFFQAMAGFYVYAEDFEGIALTKSGEERNLITRNTILKDESGMIFGLLSAAEDITERKKAEESLRMERDKVQ</sequence>